<name>A0A6G0WJP3_9STRA</name>
<feature type="region of interest" description="Disordered" evidence="2">
    <location>
        <begin position="676"/>
        <end position="715"/>
    </location>
</feature>
<protein>
    <submittedName>
        <fullName evidence="3">Uncharacterized protein</fullName>
    </submittedName>
</protein>
<evidence type="ECO:0000313" key="4">
    <source>
        <dbReference type="Proteomes" id="UP000481153"/>
    </source>
</evidence>
<evidence type="ECO:0000256" key="2">
    <source>
        <dbReference type="SAM" id="MobiDB-lite"/>
    </source>
</evidence>
<comment type="caution">
    <text evidence="3">The sequence shown here is derived from an EMBL/GenBank/DDBJ whole genome shotgun (WGS) entry which is preliminary data.</text>
</comment>
<dbReference type="PANTHER" id="PTHR44809">
    <property type="match status" value="1"/>
</dbReference>
<reference evidence="3 4" key="1">
    <citation type="submission" date="2019-07" db="EMBL/GenBank/DDBJ databases">
        <title>Genomics analysis of Aphanomyces spp. identifies a new class of oomycete effector associated with host adaptation.</title>
        <authorList>
            <person name="Gaulin E."/>
        </authorList>
    </citation>
    <scope>NUCLEOTIDE SEQUENCE [LARGE SCALE GENOMIC DNA]</scope>
    <source>
        <strain evidence="3 4">ATCC 201684</strain>
    </source>
</reference>
<dbReference type="VEuPathDB" id="FungiDB:AeMF1_021656"/>
<dbReference type="VEuPathDB" id="FungiDB:AeMF1_021655"/>
<dbReference type="PANTHER" id="PTHR44809:SF1">
    <property type="entry name" value="PROTEIN O-MANNOSYL-TRANSFERASE TMTC1"/>
    <property type="match status" value="1"/>
</dbReference>
<gene>
    <name evidence="3" type="ORF">Ae201684_014493</name>
</gene>
<dbReference type="Proteomes" id="UP000481153">
    <property type="component" value="Unassembled WGS sequence"/>
</dbReference>
<dbReference type="EMBL" id="VJMJ01000194">
    <property type="protein sequence ID" value="KAF0727471.1"/>
    <property type="molecule type" value="Genomic_DNA"/>
</dbReference>
<dbReference type="InterPro" id="IPR052943">
    <property type="entry name" value="TMTC_O-mannosyl-trnsfr"/>
</dbReference>
<dbReference type="SMART" id="SM00028">
    <property type="entry name" value="TPR"/>
    <property type="match status" value="5"/>
</dbReference>
<dbReference type="Gene3D" id="1.25.40.10">
    <property type="entry name" value="Tetratricopeptide repeat domain"/>
    <property type="match status" value="2"/>
</dbReference>
<evidence type="ECO:0000313" key="3">
    <source>
        <dbReference type="EMBL" id="KAF0727471.1"/>
    </source>
</evidence>
<feature type="region of interest" description="Disordered" evidence="2">
    <location>
        <begin position="170"/>
        <end position="351"/>
    </location>
</feature>
<feature type="compositionally biased region" description="Polar residues" evidence="2">
    <location>
        <begin position="47"/>
        <end position="59"/>
    </location>
</feature>
<feature type="compositionally biased region" description="Basic residues" evidence="2">
    <location>
        <begin position="1279"/>
        <end position="1289"/>
    </location>
</feature>
<dbReference type="Gene3D" id="1.10.287.1490">
    <property type="match status" value="1"/>
</dbReference>
<feature type="region of interest" description="Disordered" evidence="2">
    <location>
        <begin position="47"/>
        <end position="70"/>
    </location>
</feature>
<proteinExistence type="predicted"/>
<dbReference type="InterPro" id="IPR011990">
    <property type="entry name" value="TPR-like_helical_dom_sf"/>
</dbReference>
<dbReference type="GO" id="GO:0006396">
    <property type="term" value="P:RNA processing"/>
    <property type="evidence" value="ECO:0007669"/>
    <property type="project" value="InterPro"/>
</dbReference>
<dbReference type="SMART" id="SM00386">
    <property type="entry name" value="HAT"/>
    <property type="match status" value="4"/>
</dbReference>
<dbReference type="SUPFAM" id="SSF48452">
    <property type="entry name" value="TPR-like"/>
    <property type="match status" value="2"/>
</dbReference>
<accession>A0A6G0WJP3</accession>
<feature type="region of interest" description="Disordered" evidence="2">
    <location>
        <begin position="1265"/>
        <end position="1289"/>
    </location>
</feature>
<feature type="region of interest" description="Disordered" evidence="2">
    <location>
        <begin position="366"/>
        <end position="385"/>
    </location>
</feature>
<dbReference type="InterPro" id="IPR003107">
    <property type="entry name" value="HAT"/>
</dbReference>
<dbReference type="InterPro" id="IPR019734">
    <property type="entry name" value="TPR_rpt"/>
</dbReference>
<sequence length="1289" mass="142442">MNASIEFDMENRLVLSPILSPQDELTTPVSKGTLLSEAFPLVEETAVASTTESHTTTADRPQGTKKPSESMTKLLVDTIHREGMSGVAILRDVPAQAPLNLHFSFNFDDNEARHNGKEQVAAMKIITDAAPPGDHARMKLKQGKSNGFDKQHERNDEIRDATKPVVVEEATKMDHETDDTAKEQPTIAPSRSETNDAELSHGAANERCESPQGECAVSRTAEFKDATQVPTVDDGDEKPSSATNANAAPTLVVEPKPAEDTPKPMQEPSKAGSASATTSRSEDAIKSTLGESQPAIREPSQQESTTTTTAPSSDDHDKSTTTTDNAMLCTAPKESRSTEPLPSKPPPRPLEYTVENMYPVKWEDAAAPRPPLKAPSTTAKTAKTVTKSATKSFKAATMPAAMAKELHALRESSSAEAAKLKVQLQCVTSELDAWRARFNRTTTELREMTASMQDLQTDVATSRAERDAYAEQCTTLEMALRKAQSDVDEQRKTATAAQIDMHQLKARCSVLEGKLESMARERADSAAKLDMAKQTITRMTLQADKLKEKATKAESALSAAQAKHHDDVFMWKRKTEQLTHTATASIERAKKQLADEHATKLHSVHVQLEKKERDANDMNAILLRRNKALEEKLAEAKARIHVVENQLRPMAAMAKRLKALQDVQQVNKQLANEIQQLRRRQKQQHPPSRGGIGDKMKKRNKTPPSPPPSPLLEEWVLDDMPNPTETTKEAREDKEALHALEEQVAALHAKMAAQAAHVLSLRQLHAQELQAQAALFQRRMAPLYLGLAESSLSCHALSRYGQLLLLTDRADAAEPYFDASLQWCPSHMNNDGGDGGAATTPLDSHCLNTLAHYAFFVEHHRGDFEKAKQLYERVLAIAPTHSHAVGNYAMLLHKAFPDDVAAVERAYDRAIALFPSHGSILCKYAGWLVKQNRLDDAHERFLQAVRASPTSADIVGNYAMYVHAIQQDMEKAEQVYRQALALDPEHADNLGNFAFFLGSVRRHTVDADVLYKRALAADRRHATNWFHYGMLLWRELGQLDHAAQCFQHVLALQPQHGPAALNFARMLDVELEEPTLAEQYFIQAVQADGGMDAIVDYAGFLCRQHRLDEAQHLYMKAHALAPSNAAVAYKCAKVVLGKMESPTYDINESARDTKQLEALFHDMVRHTPQQTTILADIAARMAKMLCCAPSDVFDKACQAASSASAFIAKGLYHEQVEQNRIKADACFKCALALGKTDADVLEAYAKFRERSAQERPVVVTDARKADMASPTPSHDPHLAKRKKQSFLIR</sequence>
<organism evidence="3 4">
    <name type="scientific">Aphanomyces euteiches</name>
    <dbReference type="NCBI Taxonomy" id="100861"/>
    <lineage>
        <taxon>Eukaryota</taxon>
        <taxon>Sar</taxon>
        <taxon>Stramenopiles</taxon>
        <taxon>Oomycota</taxon>
        <taxon>Saprolegniomycetes</taxon>
        <taxon>Saprolegniales</taxon>
        <taxon>Verrucalvaceae</taxon>
        <taxon>Aphanomyces</taxon>
    </lineage>
</organism>
<dbReference type="Pfam" id="PF13181">
    <property type="entry name" value="TPR_8"/>
    <property type="match status" value="2"/>
</dbReference>
<keyword evidence="1" id="KW-0175">Coiled coil</keyword>
<feature type="compositionally biased region" description="Low complexity" evidence="2">
    <location>
        <begin position="374"/>
        <end position="385"/>
    </location>
</feature>
<feature type="coiled-coil region" evidence="1">
    <location>
        <begin position="417"/>
        <end position="563"/>
    </location>
</feature>
<keyword evidence="4" id="KW-1185">Reference proteome</keyword>
<evidence type="ECO:0000256" key="1">
    <source>
        <dbReference type="SAM" id="Coils"/>
    </source>
</evidence>
<feature type="compositionally biased region" description="Basic and acidic residues" evidence="2">
    <location>
        <begin position="170"/>
        <end position="182"/>
    </location>
</feature>